<protein>
    <submittedName>
        <fullName evidence="9">IS481 family transposase</fullName>
    </submittedName>
</protein>
<reference evidence="10" key="1">
    <citation type="submission" date="2017-01" db="EMBL/GenBank/DDBJ databases">
        <authorList>
            <person name="Mah S.A."/>
            <person name="Swanson W.J."/>
            <person name="Moy G.W."/>
            <person name="Vacquier V.D."/>
        </authorList>
    </citation>
    <scope>NUCLEOTIDE SEQUENCE [LARGE SCALE GENOMIC DNA]</scope>
    <source>
        <strain evidence="10">124861</strain>
    </source>
</reference>
<dbReference type="Gene3D" id="3.30.420.10">
    <property type="entry name" value="Ribonuclease H-like superfamily/Ribonuclease H"/>
    <property type="match status" value="1"/>
</dbReference>
<keyword evidence="4" id="KW-0378">Hydrolase</keyword>
<name>A0A1X3DKI8_9NEIS</name>
<dbReference type="RefSeq" id="WP_085358141.1">
    <property type="nucleotide sequence ID" value="NZ_MTAB01000003.1"/>
</dbReference>
<keyword evidence="7" id="KW-0233">DNA recombination</keyword>
<dbReference type="GO" id="GO:0046872">
    <property type="term" value="F:metal ion binding"/>
    <property type="evidence" value="ECO:0007669"/>
    <property type="project" value="UniProtKB-KW"/>
</dbReference>
<dbReference type="InterPro" id="IPR036397">
    <property type="entry name" value="RNaseH_sf"/>
</dbReference>
<dbReference type="Gene3D" id="1.10.10.60">
    <property type="entry name" value="Homeodomain-like"/>
    <property type="match status" value="1"/>
</dbReference>
<dbReference type="GO" id="GO:0003676">
    <property type="term" value="F:nucleic acid binding"/>
    <property type="evidence" value="ECO:0007669"/>
    <property type="project" value="InterPro"/>
</dbReference>
<sequence length="268" mass="31326">MNIHKKTRITPHNRQAIWRAYTQDKQSVTSLAAEYKVSRPTIYRILKAARLKLLVPQKSTNNRFKQAKYGMKRLAKVEREIEEKLKKQARRYNKSYPGEMVHFDTKRLPRLKNQTVADPFEYLFVAIDDYSRELYAAILPDRTAASAAKFLLRDVIDCCPYTVECAYSDNGVEYKGNASHPFSVVCCQNNIVQKFTRIARPQTNGKAERVIRTLMEMWHDKQTFADAQQRCRDLRRFVNFYNTVKPHSSLKGNTPFEVLETYFTQPVV</sequence>
<evidence type="ECO:0000256" key="5">
    <source>
        <dbReference type="ARBA" id="ARBA00022842"/>
    </source>
</evidence>
<evidence type="ECO:0000256" key="7">
    <source>
        <dbReference type="ARBA" id="ARBA00023172"/>
    </source>
</evidence>
<evidence type="ECO:0000313" key="9">
    <source>
        <dbReference type="EMBL" id="OSI24709.1"/>
    </source>
</evidence>
<gene>
    <name evidence="9" type="ORF">BV912_02365</name>
</gene>
<dbReference type="InterPro" id="IPR001584">
    <property type="entry name" value="Integrase_cat-core"/>
</dbReference>
<dbReference type="PANTHER" id="PTHR42648:SF11">
    <property type="entry name" value="TRANSPOSON TY4-P GAG-POL POLYPROTEIN"/>
    <property type="match status" value="1"/>
</dbReference>
<dbReference type="InterPro" id="IPR012337">
    <property type="entry name" value="RNaseH-like_sf"/>
</dbReference>
<dbReference type="GO" id="GO:0015074">
    <property type="term" value="P:DNA integration"/>
    <property type="evidence" value="ECO:0007669"/>
    <property type="project" value="UniProtKB-KW"/>
</dbReference>
<evidence type="ECO:0000256" key="2">
    <source>
        <dbReference type="ARBA" id="ARBA00022723"/>
    </source>
</evidence>
<evidence type="ECO:0000256" key="6">
    <source>
        <dbReference type="ARBA" id="ARBA00022908"/>
    </source>
</evidence>
<dbReference type="Pfam" id="PF13683">
    <property type="entry name" value="rve_3"/>
    <property type="match status" value="1"/>
</dbReference>
<dbReference type="GO" id="GO:0016787">
    <property type="term" value="F:hydrolase activity"/>
    <property type="evidence" value="ECO:0007669"/>
    <property type="project" value="UniProtKB-KW"/>
</dbReference>
<evidence type="ECO:0000256" key="4">
    <source>
        <dbReference type="ARBA" id="ARBA00022801"/>
    </source>
</evidence>
<keyword evidence="2" id="KW-0479">Metal-binding</keyword>
<dbReference type="SUPFAM" id="SSF53098">
    <property type="entry name" value="Ribonuclease H-like"/>
    <property type="match status" value="1"/>
</dbReference>
<dbReference type="GO" id="GO:0006310">
    <property type="term" value="P:DNA recombination"/>
    <property type="evidence" value="ECO:0007669"/>
    <property type="project" value="UniProtKB-KW"/>
</dbReference>
<organism evidence="9 10">
    <name type="scientific">Neisseria dumasiana</name>
    <dbReference type="NCBI Taxonomy" id="1931275"/>
    <lineage>
        <taxon>Bacteria</taxon>
        <taxon>Pseudomonadati</taxon>
        <taxon>Pseudomonadota</taxon>
        <taxon>Betaproteobacteria</taxon>
        <taxon>Neisseriales</taxon>
        <taxon>Neisseriaceae</taxon>
        <taxon>Neisseria</taxon>
    </lineage>
</organism>
<keyword evidence="5" id="KW-0460">Magnesium</keyword>
<keyword evidence="1" id="KW-0540">Nuclease</keyword>
<accession>A0A1X3DKI8</accession>
<dbReference type="PANTHER" id="PTHR42648">
    <property type="entry name" value="TRANSPOSASE, PUTATIVE-RELATED"/>
    <property type="match status" value="1"/>
</dbReference>
<comment type="caution">
    <text evidence="9">The sequence shown here is derived from an EMBL/GenBank/DDBJ whole genome shotgun (WGS) entry which is preliminary data.</text>
</comment>
<dbReference type="OrthoDB" id="8602792at2"/>
<keyword evidence="6" id="KW-0229">DNA integration</keyword>
<proteinExistence type="predicted"/>
<dbReference type="AlphaFoldDB" id="A0A1X3DKI8"/>
<dbReference type="InterPro" id="IPR039537">
    <property type="entry name" value="Retrotran_Ty1/copia-like"/>
</dbReference>
<evidence type="ECO:0000256" key="1">
    <source>
        <dbReference type="ARBA" id="ARBA00022722"/>
    </source>
</evidence>
<dbReference type="GO" id="GO:0004519">
    <property type="term" value="F:endonuclease activity"/>
    <property type="evidence" value="ECO:0007669"/>
    <property type="project" value="UniProtKB-KW"/>
</dbReference>
<keyword evidence="3" id="KW-0255">Endonuclease</keyword>
<evidence type="ECO:0000256" key="3">
    <source>
        <dbReference type="ARBA" id="ARBA00022759"/>
    </source>
</evidence>
<feature type="domain" description="Integrase catalytic" evidence="8">
    <location>
        <begin position="93"/>
        <end position="263"/>
    </location>
</feature>
<dbReference type="Proteomes" id="UP000193303">
    <property type="component" value="Unassembled WGS sequence"/>
</dbReference>
<evidence type="ECO:0000259" key="8">
    <source>
        <dbReference type="PROSITE" id="PS50994"/>
    </source>
</evidence>
<evidence type="ECO:0000313" key="10">
    <source>
        <dbReference type="Proteomes" id="UP000193303"/>
    </source>
</evidence>
<dbReference type="PROSITE" id="PS50994">
    <property type="entry name" value="INTEGRASE"/>
    <property type="match status" value="1"/>
</dbReference>
<dbReference type="EMBL" id="MTAB01000003">
    <property type="protein sequence ID" value="OSI24709.1"/>
    <property type="molecule type" value="Genomic_DNA"/>
</dbReference>